<feature type="region of interest" description="Disordered" evidence="1">
    <location>
        <begin position="1071"/>
        <end position="1097"/>
    </location>
</feature>
<feature type="compositionally biased region" description="Basic residues" evidence="1">
    <location>
        <begin position="1087"/>
        <end position="1097"/>
    </location>
</feature>
<evidence type="ECO:0000259" key="2">
    <source>
        <dbReference type="Pfam" id="PF24293"/>
    </source>
</evidence>
<evidence type="ECO:0000313" key="3">
    <source>
        <dbReference type="EMBL" id="KAK6736379.1"/>
    </source>
</evidence>
<dbReference type="PROSITE" id="PS00018">
    <property type="entry name" value="EF_HAND_1"/>
    <property type="match status" value="1"/>
</dbReference>
<comment type="caution">
    <text evidence="3">The sequence shown here is derived from an EMBL/GenBank/DDBJ whole genome shotgun (WGS) entry which is preliminary data.</text>
</comment>
<sequence length="1097" mass="124971">MYDDFNAFMSKIPTHQVVMVEIDANSKMGFEADSDVGAHVRQLEPFGRLMRTDLPHQRPQLLKCIIYIGVQTKRKLRKEKDTDSSAMHMQYLHVHVAKEHCSLDMEGKSSTDLMHLASEDNATEELRKLEEFVATLSYGKDLFPSTRSLLVYSFGNRSISNLLRSVMVNPRYLNRCKEITKILCCAATEAVDSLLEQNGSMRKTARVLEQLALFWEVYQIINMPDLFQSNDLLVLEDLVKKITRMIKNAGFDKKILRSLPLDFLRVLNIEASESAVENLNQISLPLFLKEISQHSVQLKNTTQEHSSSPLQRFTLSLEKELEKIQAGDIDLNLLRELSNVKLEEYLPSKDAAKLSSMLTSKLDVVNSSAEVGTTFCALLENFFSMLSEDDKKTIMKLMYEKHLSEHDCLPSLENYLQDASSGITQCINQIGDHADIYSDAAKFEMVRDKMSWYLLTTPRMTVYRLLLQSLENKLIVPGVVKMLSFYPVLLQIQIKSEKVVSERVPLLFDLIVSIFEEHSHRWTNAEQQDRLVYLLASLCRRRRPRKVKDSEDVIKSPLMGAVQSVLDGGTLLRFFVVPNLMKRVHEVLMLKLLLRLFQSVGTKEIYFEWTTCIDQNNSDSIQAPELIILVVELLVEYEAKNQQASDICRSIIKFLSKKLEGADIVFEKDTVDFLLFSLRRYQWWLRYAICSWFSYTLSTPTQQLPTGLYKSLPLDQQERCEQISVDFSFSPAECFFRSFFELALFDIELATDFLSRGISIHPRDENIVEKIALALVESYEQTCSTQSVASLAPLLQELMKVLDPSQEVRFIEFLCESTFHGLRLIQHLLLLSTAVKIAYYKSSDKALNNSTRFKDSVTDTAHVANALLQGFCELAKAHAEKEVVNLRRSKLPFPPEIKEDYLPPAQITIRRDERVYAQLSALFNISCSITRLVVQPPVALQVLINCLAELLFEVQKMRVGTFLDDLPSDHFKSNTVYAFAHPPHPNKEAGGPKQLNATNQVRGSSTHAATVVRNKDGTYSVENELFDPNSTLRTKGSAVEPLAMARQITGINMRKSAENRLSCKETLIHPTNSAEALSDQRDSLGKNGKKKRAVKRR</sequence>
<keyword evidence="4" id="KW-1185">Reference proteome</keyword>
<gene>
    <name evidence="3" type="primary">Necator_chrII.g6996</name>
    <name evidence="3" type="ORF">RB195_019203</name>
</gene>
<dbReference type="Proteomes" id="UP001303046">
    <property type="component" value="Unassembled WGS sequence"/>
</dbReference>
<protein>
    <recommendedName>
        <fullName evidence="2">Edg1 TPR repeats region domain-containing protein</fullName>
    </recommendedName>
</protein>
<feature type="domain" description="Edg1 TPR repeats region" evidence="2">
    <location>
        <begin position="311"/>
        <end position="700"/>
    </location>
</feature>
<name>A0ABR1CE32_NECAM</name>
<dbReference type="InterPro" id="IPR056581">
    <property type="entry name" value="TPR_Edg1"/>
</dbReference>
<dbReference type="Pfam" id="PF24293">
    <property type="entry name" value="TPR_Edg1"/>
    <property type="match status" value="1"/>
</dbReference>
<reference evidence="3 4" key="1">
    <citation type="submission" date="2023-08" db="EMBL/GenBank/DDBJ databases">
        <title>A Necator americanus chromosomal reference genome.</title>
        <authorList>
            <person name="Ilik V."/>
            <person name="Petrzelkova K.J."/>
            <person name="Pardy F."/>
            <person name="Fuh T."/>
            <person name="Niatou-Singa F.S."/>
            <person name="Gouil Q."/>
            <person name="Baker L."/>
            <person name="Ritchie M.E."/>
            <person name="Jex A.R."/>
            <person name="Gazzola D."/>
            <person name="Li H."/>
            <person name="Toshio Fujiwara R."/>
            <person name="Zhan B."/>
            <person name="Aroian R.V."/>
            <person name="Pafco B."/>
            <person name="Schwarz E.M."/>
        </authorList>
    </citation>
    <scope>NUCLEOTIDE SEQUENCE [LARGE SCALE GENOMIC DNA]</scope>
    <source>
        <strain evidence="3 4">Aroian</strain>
        <tissue evidence="3">Whole animal</tissue>
    </source>
</reference>
<dbReference type="InterPro" id="IPR018247">
    <property type="entry name" value="EF_Hand_1_Ca_BS"/>
</dbReference>
<organism evidence="3 4">
    <name type="scientific">Necator americanus</name>
    <name type="common">Human hookworm</name>
    <dbReference type="NCBI Taxonomy" id="51031"/>
    <lineage>
        <taxon>Eukaryota</taxon>
        <taxon>Metazoa</taxon>
        <taxon>Ecdysozoa</taxon>
        <taxon>Nematoda</taxon>
        <taxon>Chromadorea</taxon>
        <taxon>Rhabditida</taxon>
        <taxon>Rhabditina</taxon>
        <taxon>Rhabditomorpha</taxon>
        <taxon>Strongyloidea</taxon>
        <taxon>Ancylostomatidae</taxon>
        <taxon>Bunostominae</taxon>
        <taxon>Necator</taxon>
    </lineage>
</organism>
<evidence type="ECO:0000256" key="1">
    <source>
        <dbReference type="SAM" id="MobiDB-lite"/>
    </source>
</evidence>
<accession>A0ABR1CE32</accession>
<evidence type="ECO:0000313" key="4">
    <source>
        <dbReference type="Proteomes" id="UP001303046"/>
    </source>
</evidence>
<proteinExistence type="predicted"/>
<dbReference type="EMBL" id="JAVFWL010000002">
    <property type="protein sequence ID" value="KAK6736379.1"/>
    <property type="molecule type" value="Genomic_DNA"/>
</dbReference>